<dbReference type="OrthoDB" id="9772788at2"/>
<dbReference type="InterPro" id="IPR013114">
    <property type="entry name" value="FabA_FabZ"/>
</dbReference>
<dbReference type="RefSeq" id="WP_075426931.1">
    <property type="nucleotide sequence ID" value="NZ_CZVI01000030.1"/>
</dbReference>
<proteinExistence type="inferred from homology"/>
<dbReference type="PANTHER" id="PTHR33694:SF1">
    <property type="entry name" value="UDP-3-O-ACYL-N-ACETYLGLUCOSAMINE DEACETYLASE 1, MITOCHONDRIAL-RELATED"/>
    <property type="match status" value="1"/>
</dbReference>
<accession>A0A0P1LWY1</accession>
<keyword evidence="12 16" id="KW-0456">Lyase</keyword>
<dbReference type="NCBIfam" id="NF000582">
    <property type="entry name" value="PRK00006.1"/>
    <property type="match status" value="1"/>
</dbReference>
<evidence type="ECO:0000256" key="15">
    <source>
        <dbReference type="HAMAP-Rule" id="MF_00388"/>
    </source>
</evidence>
<dbReference type="PANTHER" id="PTHR33694">
    <property type="entry name" value="UDP-3-O-ACYL-N-ACETYLGLUCOSAMINE DEACETYLASE 1, MITOCHONDRIAL-RELATED"/>
    <property type="match status" value="1"/>
</dbReference>
<sequence length="478" mass="53244">MLVQQQTIKKPVSLSGVGLHTGKYCTITFKPAPPNYGIRFKRIDLGGAPEIPALIEYVVDVSRGTTLGIGDVKVYTVEHVLAAIAGLQIDNILIELDSVEPPVGDGSAKPFVDALLEAGIEKQDEPKDYLIIDQAILYSDESKGVDIAALPLDDFRITIMIDYKNPALGSQHTGLFSLEKEFVTEFAPARTFCFLHEVEMLYDQGLIRGGNLDNAIVIVDRDLSQEEIERLSKKFGLNEVVFLGSNGILNNKTLRFKNEPARHKLLDLLGDLALVGAPMRAQILAARPGHASNIEFVKKIRKLYLQKKLVKRYQFEKKEGVVFDINAIQRILPHRYPFLFVDKIVDFTMGEKIVGVKNVTGNEFFFQGHFPGHPIMPGVLIIEGMAQTGGILLLNGEENMDDKYVYFMAIKDAKFRKPVFPGDTLVFEVEMVDKRSKYCTMRGKAYVDGKLVAEAEMMAAIVTKTELTSIQQTSKVES</sequence>
<keyword evidence="9 15" id="KW-0378">Hydrolase</keyword>
<dbReference type="SUPFAM" id="SSF54211">
    <property type="entry name" value="Ribosomal protein S5 domain 2-like"/>
    <property type="match status" value="2"/>
</dbReference>
<dbReference type="Proteomes" id="UP000182011">
    <property type="component" value="Unassembled WGS sequence"/>
</dbReference>
<evidence type="ECO:0000256" key="1">
    <source>
        <dbReference type="ARBA" id="ARBA00001947"/>
    </source>
</evidence>
<accession>A0A0P1MH36</accession>
<dbReference type="HAMAP" id="MF_00388">
    <property type="entry name" value="LpxC"/>
    <property type="match status" value="1"/>
</dbReference>
<dbReference type="InterPro" id="IPR029069">
    <property type="entry name" value="HotDog_dom_sf"/>
</dbReference>
<dbReference type="InterPro" id="IPR004463">
    <property type="entry name" value="UDP-acyl_GlcNac_deAcase"/>
</dbReference>
<feature type="binding site" evidence="15">
    <location>
        <position position="267"/>
    </location>
    <ligand>
        <name>Zn(2+)</name>
        <dbReference type="ChEBI" id="CHEBI:29105"/>
    </ligand>
</feature>
<keyword evidence="10 15" id="KW-0862">Zinc</keyword>
<evidence type="ECO:0000256" key="9">
    <source>
        <dbReference type="ARBA" id="ARBA00022801"/>
    </source>
</evidence>
<feature type="binding site" evidence="15">
    <location>
        <position position="79"/>
    </location>
    <ligand>
        <name>Zn(2+)</name>
        <dbReference type="ChEBI" id="CHEBI:29105"/>
    </ligand>
</feature>
<dbReference type="UniPathway" id="UPA00359">
    <property type="reaction ID" value="UER00478"/>
</dbReference>
<comment type="cofactor">
    <cofactor evidence="1 15">
        <name>Zn(2+)</name>
        <dbReference type="ChEBI" id="CHEBI:29105"/>
    </cofactor>
</comment>
<comment type="subcellular location">
    <subcellularLocation>
        <location evidence="3 16">Cytoplasm</location>
    </subcellularLocation>
</comment>
<comment type="similarity">
    <text evidence="15">Belongs to the LpxC family.</text>
</comment>
<accession>A0A0P1LLR3</accession>
<evidence type="ECO:0000256" key="7">
    <source>
        <dbReference type="ARBA" id="ARBA00022556"/>
    </source>
</evidence>
<evidence type="ECO:0000256" key="6">
    <source>
        <dbReference type="ARBA" id="ARBA00022516"/>
    </source>
</evidence>
<organism evidence="18 19">
    <name type="scientific">Candidatus Kryptonium thompsonii</name>
    <dbReference type="NCBI Taxonomy" id="1633631"/>
    <lineage>
        <taxon>Bacteria</taxon>
        <taxon>Pseudomonadati</taxon>
        <taxon>Candidatus Kryptoniota</taxon>
        <taxon>Candidatus Kryptonium</taxon>
    </lineage>
</organism>
<evidence type="ECO:0000256" key="2">
    <source>
        <dbReference type="ARBA" id="ARBA00002923"/>
    </source>
</evidence>
<dbReference type="InterPro" id="IPR010084">
    <property type="entry name" value="FabZ"/>
</dbReference>
<dbReference type="InterPro" id="IPR015870">
    <property type="entry name" value="UDP-acyl_N-AcGlcN_deAcase_N"/>
</dbReference>
<dbReference type="EC" id="3.5.1.108" evidence="15"/>
<accession>A0A0S4MUI2</accession>
<accession>A0A0P1M4U3</accession>
<dbReference type="GO" id="GO:0046872">
    <property type="term" value="F:metal ion binding"/>
    <property type="evidence" value="ECO:0007669"/>
    <property type="project" value="UniProtKB-KW"/>
</dbReference>
<dbReference type="Gene3D" id="3.10.129.10">
    <property type="entry name" value="Hotdog Thioesterase"/>
    <property type="match status" value="1"/>
</dbReference>
<feature type="active site" description="Proton donor" evidence="15">
    <location>
        <position position="290"/>
    </location>
</feature>
<comment type="function">
    <text evidence="14 16">Involved in unsaturated fatty acids biosynthesis. Catalyzes the dehydration of short chain beta-hydroxyacyl-ACPs and long chain saturated and unsaturated beta-hydroxyacyl-ACPs.</text>
</comment>
<evidence type="ECO:0000256" key="5">
    <source>
        <dbReference type="ARBA" id="ARBA00022490"/>
    </source>
</evidence>
<dbReference type="GO" id="GO:0016020">
    <property type="term" value="C:membrane"/>
    <property type="evidence" value="ECO:0007669"/>
    <property type="project" value="GOC"/>
</dbReference>
<name>A0A0P1MD23_9BACT</name>
<evidence type="ECO:0000256" key="8">
    <source>
        <dbReference type="ARBA" id="ARBA00022723"/>
    </source>
</evidence>
<dbReference type="Proteomes" id="UP000182200">
    <property type="component" value="Unassembled WGS sequence"/>
</dbReference>
<reference evidence="18 19" key="1">
    <citation type="submission" date="2015-11" db="EMBL/GenBank/DDBJ databases">
        <authorList>
            <person name="Zhang Y."/>
            <person name="Guo Z."/>
        </authorList>
    </citation>
    <scope>NUCLEOTIDE SEQUENCE [LARGE SCALE GENOMIC DNA]</scope>
    <source>
        <strain evidence="18">JGI-4</strain>
    </source>
</reference>
<gene>
    <name evidence="15" type="primary">lpxC</name>
    <name evidence="16" type="synonym">fabZ</name>
    <name evidence="18" type="ORF">JGI4_00178</name>
    <name evidence="17" type="ORF">JGI8_01718</name>
</gene>
<dbReference type="GO" id="GO:0006633">
    <property type="term" value="P:fatty acid biosynthetic process"/>
    <property type="evidence" value="ECO:0007669"/>
    <property type="project" value="UniProtKB-UniRule"/>
</dbReference>
<evidence type="ECO:0000256" key="14">
    <source>
        <dbReference type="ARBA" id="ARBA00025049"/>
    </source>
</evidence>
<accession>A0A0P1MQD9</accession>
<keyword evidence="20" id="KW-1185">Reference proteome</keyword>
<dbReference type="EMBL" id="FAOP01000001">
    <property type="protein sequence ID" value="CUU01069.1"/>
    <property type="molecule type" value="Genomic_DNA"/>
</dbReference>
<evidence type="ECO:0000313" key="17">
    <source>
        <dbReference type="EMBL" id="CUS92708.1"/>
    </source>
</evidence>
<keyword evidence="7 15" id="KW-0441">Lipid A biosynthesis</keyword>
<feature type="binding site" evidence="15">
    <location>
        <position position="263"/>
    </location>
    <ligand>
        <name>Zn(2+)</name>
        <dbReference type="ChEBI" id="CHEBI:29105"/>
    </ligand>
</feature>
<keyword evidence="6 15" id="KW-0444">Lipid biosynthesis</keyword>
<dbReference type="GO" id="GO:0103117">
    <property type="term" value="F:UDP-3-O-acyl-N-acetylglucosamine deacetylase activity"/>
    <property type="evidence" value="ECO:0007669"/>
    <property type="project" value="UniProtKB-UniRule"/>
</dbReference>
<dbReference type="HAMAP" id="MF_00406">
    <property type="entry name" value="FabZ"/>
    <property type="match status" value="1"/>
</dbReference>
<evidence type="ECO:0000256" key="12">
    <source>
        <dbReference type="ARBA" id="ARBA00023239"/>
    </source>
</evidence>
<dbReference type="Gene3D" id="3.30.1700.10">
    <property type="entry name" value="lpxc deacetylase, domain 2"/>
    <property type="match status" value="1"/>
</dbReference>
<dbReference type="Pfam" id="PF07977">
    <property type="entry name" value="FabA"/>
    <property type="match status" value="1"/>
</dbReference>
<evidence type="ECO:0000256" key="3">
    <source>
        <dbReference type="ARBA" id="ARBA00004496"/>
    </source>
</evidence>
<dbReference type="NCBIfam" id="TIGR00325">
    <property type="entry name" value="lpxC"/>
    <property type="match status" value="1"/>
</dbReference>
<dbReference type="CDD" id="cd01288">
    <property type="entry name" value="FabZ"/>
    <property type="match status" value="1"/>
</dbReference>
<evidence type="ECO:0000256" key="4">
    <source>
        <dbReference type="ARBA" id="ARBA00005002"/>
    </source>
</evidence>
<evidence type="ECO:0000256" key="11">
    <source>
        <dbReference type="ARBA" id="ARBA00023098"/>
    </source>
</evidence>
<dbReference type="Gene3D" id="3.30.230.20">
    <property type="entry name" value="lpxc deacetylase, domain 1"/>
    <property type="match status" value="1"/>
</dbReference>
<dbReference type="GO" id="GO:0009245">
    <property type="term" value="P:lipid A biosynthetic process"/>
    <property type="evidence" value="ECO:0007669"/>
    <property type="project" value="UniProtKB-UniRule"/>
</dbReference>
<evidence type="ECO:0000256" key="10">
    <source>
        <dbReference type="ARBA" id="ARBA00022833"/>
    </source>
</evidence>
<dbReference type="InterPro" id="IPR020568">
    <property type="entry name" value="Ribosomal_Su5_D2-typ_SF"/>
</dbReference>
<reference evidence="17 20" key="2">
    <citation type="submission" date="2015-11" db="EMBL/GenBank/DDBJ databases">
        <authorList>
            <person name="Varghese N."/>
        </authorList>
    </citation>
    <scope>NUCLEOTIDE SEQUENCE [LARGE SCALE GENOMIC DNA]</scope>
    <source>
        <strain evidence="17 20">JGI-8</strain>
    </source>
</reference>
<keyword evidence="11 15" id="KW-0443">Lipid metabolism</keyword>
<dbReference type="EC" id="4.2.1.59" evidence="16"/>
<dbReference type="GO" id="GO:0005737">
    <property type="term" value="C:cytoplasm"/>
    <property type="evidence" value="ECO:0007669"/>
    <property type="project" value="UniProtKB-SubCell"/>
</dbReference>
<evidence type="ECO:0000313" key="20">
    <source>
        <dbReference type="Proteomes" id="UP000182200"/>
    </source>
</evidence>
<feature type="active site" evidence="16">
    <location>
        <position position="369"/>
    </location>
</feature>
<dbReference type="STRING" id="1633631.GCA_001442925_00178"/>
<evidence type="ECO:0000256" key="13">
    <source>
        <dbReference type="ARBA" id="ARBA00024535"/>
    </source>
</evidence>
<comment type="function">
    <text evidence="2 15">Catalyzes the hydrolysis of UDP-3-O-myristoyl-N-acetylglucosamine to form UDP-3-O-myristoylglucosamine and acetate, the committed step in lipid A biosynthesis.</text>
</comment>
<evidence type="ECO:0000313" key="18">
    <source>
        <dbReference type="EMBL" id="CUU01069.1"/>
    </source>
</evidence>
<protein>
    <recommendedName>
        <fullName evidence="15 16">Multifunctional fusion protein</fullName>
    </recommendedName>
    <domain>
        <recommendedName>
            <fullName evidence="16">3-hydroxyacyl-[acyl-carrier-protein] dehydratase FabZ</fullName>
            <ecNumber evidence="16">4.2.1.59</ecNumber>
        </recommendedName>
        <alternativeName>
            <fullName evidence="16">(3R)-hydroxymyristoyl-[acyl-carrier-protein] dehydratase</fullName>
        </alternativeName>
        <alternativeName>
            <fullName evidence="16">Beta-hydroxyacyl-ACP dehydratase</fullName>
            <shortName evidence="16">(3R)-hydroxymyristoyl-ACP dehydrase</shortName>
        </alternativeName>
    </domain>
    <domain>
        <recommendedName>
            <fullName evidence="15">UDP-3-O-acyl-N-acetylglucosamine deacetylase</fullName>
            <shortName evidence="15">UDP-3-O-acyl-GlcNAc deacetylase</shortName>
            <ecNumber evidence="15">3.5.1.108</ecNumber>
        </recommendedName>
        <alternativeName>
            <fullName evidence="15">UDP-3-O-[R-3-hydroxymyristoyl]-N-acetylglucosamine deacetylase</fullName>
        </alternativeName>
    </domain>
</protein>
<evidence type="ECO:0000256" key="16">
    <source>
        <dbReference type="HAMAP-Rule" id="MF_00406"/>
    </source>
</evidence>
<keyword evidence="5 16" id="KW-0963">Cytoplasm</keyword>
<dbReference type="AlphaFoldDB" id="A0A0P1MD23"/>
<dbReference type="GO" id="GO:0019171">
    <property type="term" value="F:(3R)-hydroxyacyl-[acyl-carrier-protein] dehydratase activity"/>
    <property type="evidence" value="ECO:0007669"/>
    <property type="project" value="UniProtKB-EC"/>
</dbReference>
<dbReference type="InterPro" id="IPR011334">
    <property type="entry name" value="UDP-acyl_GlcNac_deAcase_C"/>
</dbReference>
<accession>A0A0P1LJP1</accession>
<evidence type="ECO:0000313" key="19">
    <source>
        <dbReference type="Proteomes" id="UP000182011"/>
    </source>
</evidence>
<comment type="pathway">
    <text evidence="4 15">Glycolipid biosynthesis; lipid IV(A) biosynthesis; lipid IV(A) from (3R)-3-hydroxytetradecanoyl-[acyl-carrier-protein] and UDP-N-acetyl-alpha-D-glucosamine: step 2/6.</text>
</comment>
<keyword evidence="8 15" id="KW-0479">Metal-binding</keyword>
<dbReference type="NCBIfam" id="NF009667">
    <property type="entry name" value="PRK13188.1"/>
    <property type="match status" value="1"/>
</dbReference>
<accession>A0A0N7MTC8</accession>
<comment type="similarity">
    <text evidence="16">Belongs to the thioester dehydratase family. FabZ subfamily.</text>
</comment>
<dbReference type="FunFam" id="3.10.129.10:FF:000001">
    <property type="entry name" value="3-hydroxyacyl-[acyl-carrier-protein] dehydratase FabZ"/>
    <property type="match status" value="1"/>
</dbReference>
<accession>A0A0P1MD23</accession>
<comment type="catalytic activity">
    <reaction evidence="13 15">
        <text>a UDP-3-O-[(3R)-3-hydroxyacyl]-N-acetyl-alpha-D-glucosamine + H2O = a UDP-3-O-[(3R)-3-hydroxyacyl]-alpha-D-glucosamine + acetate</text>
        <dbReference type="Rhea" id="RHEA:67816"/>
        <dbReference type="ChEBI" id="CHEBI:15377"/>
        <dbReference type="ChEBI" id="CHEBI:30089"/>
        <dbReference type="ChEBI" id="CHEBI:137740"/>
        <dbReference type="ChEBI" id="CHEBI:173225"/>
        <dbReference type="EC" id="3.5.1.108"/>
    </reaction>
</comment>
<comment type="catalytic activity">
    <reaction evidence="16">
        <text>a (3R)-hydroxyacyl-[ACP] = a (2E)-enoyl-[ACP] + H2O</text>
        <dbReference type="Rhea" id="RHEA:13097"/>
        <dbReference type="Rhea" id="RHEA-COMP:9925"/>
        <dbReference type="Rhea" id="RHEA-COMP:9945"/>
        <dbReference type="ChEBI" id="CHEBI:15377"/>
        <dbReference type="ChEBI" id="CHEBI:78784"/>
        <dbReference type="ChEBI" id="CHEBI:78827"/>
        <dbReference type="EC" id="4.2.1.59"/>
    </reaction>
</comment>
<dbReference type="NCBIfam" id="TIGR01750">
    <property type="entry name" value="fabZ"/>
    <property type="match status" value="1"/>
</dbReference>
<dbReference type="SUPFAM" id="SSF54637">
    <property type="entry name" value="Thioesterase/thiol ester dehydrase-isomerase"/>
    <property type="match status" value="1"/>
</dbReference>
<dbReference type="Pfam" id="PF03331">
    <property type="entry name" value="LpxC"/>
    <property type="match status" value="2"/>
</dbReference>
<dbReference type="EMBL" id="CZVI01000030">
    <property type="protein sequence ID" value="CUS92708.1"/>
    <property type="molecule type" value="Genomic_DNA"/>
</dbReference>